<dbReference type="Gene3D" id="1.50.10.10">
    <property type="match status" value="1"/>
</dbReference>
<dbReference type="RefSeq" id="WP_425343669.1">
    <property type="nucleotide sequence ID" value="NZ_JBGUBD010000001.1"/>
</dbReference>
<dbReference type="EMBL" id="JBGUBD010000001">
    <property type="protein sequence ID" value="MFA9476741.1"/>
    <property type="molecule type" value="Genomic_DNA"/>
</dbReference>
<dbReference type="SUPFAM" id="SSF48208">
    <property type="entry name" value="Six-hairpin glycosidases"/>
    <property type="match status" value="1"/>
</dbReference>
<feature type="domain" description="Glutaminase A central" evidence="1">
    <location>
        <begin position="343"/>
        <end position="528"/>
    </location>
</feature>
<evidence type="ECO:0000259" key="1">
    <source>
        <dbReference type="Pfam" id="PF16335"/>
    </source>
</evidence>
<dbReference type="PANTHER" id="PTHR31987">
    <property type="entry name" value="GLUTAMINASE A-RELATED"/>
    <property type="match status" value="1"/>
</dbReference>
<dbReference type="InterPro" id="IPR052743">
    <property type="entry name" value="Glutaminase_GtaA"/>
</dbReference>
<protein>
    <submittedName>
        <fullName evidence="2">Glutaminase domain-containing protein</fullName>
    </submittedName>
</protein>
<dbReference type="InterPro" id="IPR008928">
    <property type="entry name" value="6-hairpin_glycosidase_sf"/>
</dbReference>
<evidence type="ECO:0000313" key="2">
    <source>
        <dbReference type="EMBL" id="MFA9476741.1"/>
    </source>
</evidence>
<reference evidence="2 3" key="1">
    <citation type="submission" date="2024-08" db="EMBL/GenBank/DDBJ databases">
        <title>Whole-genome sequencing of halo(alkali)philic microorganisms from hypersaline lakes.</title>
        <authorList>
            <person name="Sorokin D.Y."/>
            <person name="Merkel A.Y."/>
            <person name="Messina E."/>
            <person name="Yakimov M."/>
        </authorList>
    </citation>
    <scope>NUCLEOTIDE SEQUENCE [LARGE SCALE GENOMIC DNA]</scope>
    <source>
        <strain evidence="2 3">AB-hyl4</strain>
    </source>
</reference>
<evidence type="ECO:0000313" key="3">
    <source>
        <dbReference type="Proteomes" id="UP001575105"/>
    </source>
</evidence>
<dbReference type="Proteomes" id="UP001575105">
    <property type="component" value="Unassembled WGS sequence"/>
</dbReference>
<sequence length="754" mass="84699">MSWTIARLGSRFTLLFEPYQQRVMHSALGRFLDQPLDLMVGMIEPDGTRRVLPFTQEPNASPLHNAEQFERPNSITYRGYSETYGLRFEFNVHSVFYPQDERLCLMPAFYLEMRVNPAPKVRWHKPAGPTPDKVKLFIRLRRPDTEINACYHGEGDARQSCIDLAYRNRVSPKHPFPTDLDSPAHESDREVQVHERIVSLNPECELWDDENGLTCELPVTEGGSGIKWRLVWATHVAEPVLDINPGKPGDGETVPAPFRYNSYWANLDEVLEEAFATRDDHLALSRRFEKLIEQAPLTPAQYHLLAQSFHSWLANTFWCQYDGGAPKPEDWFSVWEGSCFYHSTLDVEYNVSLVYLSLWPQLLALQFDQWSNHGHAHEKSGGRFLSHDLGQGAHITGQAYPHHMPVEENANYLLLLHAYTHWTGDRTPAHKHKALVADLVRYLLWTDRDQSGFPSEGVANTIDDASPAVQFGNKQTYLAVKRVAALRSAAALLTMTGDEDLALHCEDTVKTDLRKIEAAAWLGDHYAVCVDASAAGVTDAWTGKPLPYDTLPGWDGYSIYTANGQLLPMLVGAPPLLDEDRLKKDLVNAIRENLTRYGCGHTSSEVENVWVSQNIWRDHLTRYLGLASGLPSSHYWDMQVMSNTHNQSLGFVDTYINNYLCHYPRGIVSIGYLLAGPRLVIDRLSPGGAYITVDPDRGRPQRWPLLALADWKAGKIPVCVVDDQGNVTIEGKIDPIVIQGADADSAAANAGLIG</sequence>
<dbReference type="Pfam" id="PF16335">
    <property type="entry name" value="GtaA_6_Hairpin"/>
    <property type="match status" value="1"/>
</dbReference>
<dbReference type="InterPro" id="IPR032514">
    <property type="entry name" value="GtaA_central"/>
</dbReference>
<keyword evidence="3" id="KW-1185">Reference proteome</keyword>
<name>A0ABV4U1U5_9BACT</name>
<organism evidence="2 3">
    <name type="scientific">Natronomicrosphaera hydrolytica</name>
    <dbReference type="NCBI Taxonomy" id="3242702"/>
    <lineage>
        <taxon>Bacteria</taxon>
        <taxon>Pseudomonadati</taxon>
        <taxon>Planctomycetota</taxon>
        <taxon>Phycisphaerae</taxon>
        <taxon>Phycisphaerales</taxon>
        <taxon>Phycisphaeraceae</taxon>
        <taxon>Natronomicrosphaera</taxon>
    </lineage>
</organism>
<comment type="caution">
    <text evidence="2">The sequence shown here is derived from an EMBL/GenBank/DDBJ whole genome shotgun (WGS) entry which is preliminary data.</text>
</comment>
<gene>
    <name evidence="2" type="ORF">ACERK3_00405</name>
</gene>
<dbReference type="InterPro" id="IPR012341">
    <property type="entry name" value="6hp_glycosidase-like_sf"/>
</dbReference>
<dbReference type="PANTHER" id="PTHR31987:SF1">
    <property type="entry name" value="GLUTAMINASE A"/>
    <property type="match status" value="1"/>
</dbReference>
<proteinExistence type="predicted"/>
<accession>A0ABV4U1U5</accession>